<protein>
    <submittedName>
        <fullName evidence="2">Uncharacterized protein</fullName>
    </submittedName>
</protein>
<feature type="transmembrane region" description="Helical" evidence="1">
    <location>
        <begin position="81"/>
        <end position="98"/>
    </location>
</feature>
<organism evidence="2 3">
    <name type="scientific">Thomasclavelia spiroformis</name>
    <dbReference type="NCBI Taxonomy" id="29348"/>
    <lineage>
        <taxon>Bacteria</taxon>
        <taxon>Bacillati</taxon>
        <taxon>Bacillota</taxon>
        <taxon>Erysipelotrichia</taxon>
        <taxon>Erysipelotrichales</taxon>
        <taxon>Coprobacillaceae</taxon>
        <taxon>Thomasclavelia</taxon>
    </lineage>
</organism>
<feature type="transmembrane region" description="Helical" evidence="1">
    <location>
        <begin position="50"/>
        <end position="69"/>
    </location>
</feature>
<evidence type="ECO:0000313" key="2">
    <source>
        <dbReference type="EMBL" id="HJF41131.1"/>
    </source>
</evidence>
<gene>
    <name evidence="2" type="ORF">K8V91_09425</name>
</gene>
<sequence>MENIINTIEIYGLDNVIMAILIIIVTGFIKIPFKLITNKYAAQGINLNKYITLIPFILGVVFAACYTYFTTGLTWWDANTLSHALTSATLSLSIYAIADKFFEKSKKINLDMKDEKIQISQIVANGENKDIPQIEENSEHMIVRR</sequence>
<proteinExistence type="predicted"/>
<dbReference type="AlphaFoldDB" id="A0A921GBG2"/>
<feature type="transmembrane region" description="Helical" evidence="1">
    <location>
        <begin position="12"/>
        <end position="29"/>
    </location>
</feature>
<reference evidence="2" key="1">
    <citation type="journal article" date="2021" name="PeerJ">
        <title>Extensive microbial diversity within the chicken gut microbiome revealed by metagenomics and culture.</title>
        <authorList>
            <person name="Gilroy R."/>
            <person name="Ravi A."/>
            <person name="Getino M."/>
            <person name="Pursley I."/>
            <person name="Horton D.L."/>
            <person name="Alikhan N.F."/>
            <person name="Baker D."/>
            <person name="Gharbi K."/>
            <person name="Hall N."/>
            <person name="Watson M."/>
            <person name="Adriaenssens E.M."/>
            <person name="Foster-Nyarko E."/>
            <person name="Jarju S."/>
            <person name="Secka A."/>
            <person name="Antonio M."/>
            <person name="Oren A."/>
            <person name="Chaudhuri R.R."/>
            <person name="La Ragione R."/>
            <person name="Hildebrand F."/>
            <person name="Pallen M.J."/>
        </authorList>
    </citation>
    <scope>NUCLEOTIDE SEQUENCE</scope>
    <source>
        <strain evidence="2">CHK193-16274</strain>
    </source>
</reference>
<accession>A0A921GBG2</accession>
<keyword evidence="1" id="KW-0812">Transmembrane</keyword>
<evidence type="ECO:0000256" key="1">
    <source>
        <dbReference type="SAM" id="Phobius"/>
    </source>
</evidence>
<dbReference type="EMBL" id="DYWV01000326">
    <property type="protein sequence ID" value="HJF41131.1"/>
    <property type="molecule type" value="Genomic_DNA"/>
</dbReference>
<evidence type="ECO:0000313" key="3">
    <source>
        <dbReference type="Proteomes" id="UP000749320"/>
    </source>
</evidence>
<comment type="caution">
    <text evidence="2">The sequence shown here is derived from an EMBL/GenBank/DDBJ whole genome shotgun (WGS) entry which is preliminary data.</text>
</comment>
<reference evidence="2" key="2">
    <citation type="submission" date="2021-09" db="EMBL/GenBank/DDBJ databases">
        <authorList>
            <person name="Gilroy R."/>
        </authorList>
    </citation>
    <scope>NUCLEOTIDE SEQUENCE</scope>
    <source>
        <strain evidence="2">CHK193-16274</strain>
    </source>
</reference>
<name>A0A921GBG2_9FIRM</name>
<dbReference type="Proteomes" id="UP000749320">
    <property type="component" value="Unassembled WGS sequence"/>
</dbReference>
<keyword evidence="1" id="KW-1133">Transmembrane helix</keyword>
<keyword evidence="1" id="KW-0472">Membrane</keyword>